<comment type="caution">
    <text evidence="5">The sequence shown here is derived from an EMBL/GenBank/DDBJ whole genome shotgun (WGS) entry which is preliminary data.</text>
</comment>
<dbReference type="SUPFAM" id="SSF109604">
    <property type="entry name" value="HD-domain/PDEase-like"/>
    <property type="match status" value="1"/>
</dbReference>
<dbReference type="Proteomes" id="UP000317422">
    <property type="component" value="Unassembled WGS sequence"/>
</dbReference>
<reference evidence="5 6" key="1">
    <citation type="submission" date="2019-06" db="EMBL/GenBank/DDBJ databases">
        <title>Sequencing the genomes of 1000 actinobacteria strains.</title>
        <authorList>
            <person name="Klenk H.-P."/>
        </authorList>
    </citation>
    <scope>NUCLEOTIDE SEQUENCE [LARGE SCALE GENOMIC DNA]</scope>
    <source>
        <strain evidence="5 6">DSM 45015</strain>
    </source>
</reference>
<dbReference type="InterPro" id="IPR006675">
    <property type="entry name" value="HDIG_dom"/>
</dbReference>
<dbReference type="InterPro" id="IPR003607">
    <property type="entry name" value="HD/PDEase_dom"/>
</dbReference>
<keyword evidence="5" id="KW-0808">Transferase</keyword>
<dbReference type="InterPro" id="IPR052020">
    <property type="entry name" value="Cyclic_di-GMP/3'3'-cGAMP_PDE"/>
</dbReference>
<dbReference type="NCBIfam" id="TIGR00277">
    <property type="entry name" value="HDIG"/>
    <property type="match status" value="1"/>
</dbReference>
<feature type="transmembrane region" description="Helical" evidence="2">
    <location>
        <begin position="102"/>
        <end position="121"/>
    </location>
</feature>
<name>A0A543NFC5_9ACTN</name>
<feature type="transmembrane region" description="Helical" evidence="2">
    <location>
        <begin position="6"/>
        <end position="26"/>
    </location>
</feature>
<dbReference type="Pfam" id="PF13487">
    <property type="entry name" value="HD_5"/>
    <property type="match status" value="1"/>
</dbReference>
<feature type="transmembrane region" description="Helical" evidence="2">
    <location>
        <begin position="65"/>
        <end position="90"/>
    </location>
</feature>
<keyword evidence="2" id="KW-0472">Membrane</keyword>
<accession>A0A543NFC5</accession>
<sequence length="458" mass="48651">MCALPYTARMYIGLVVLAVVTAIAVGPYTGIDPVTLALLAVLFVVAESISTMVDSGKAGISPSSSASLAAVVLVGPVGAAVAGLASCLVIRRQSVVKRLFNGAQFALAGYAAGHAFLLAGGETGVPVRADFPWVVLPFAAATLVHTLANTVLVGGLMLILGVLRVESPRRVRWRPFARLELSSLGYGALGLCIATIWGAVGPFAVLLVLLPLFIARWTFNQYIAEQRAHDATLATLCQAVETKDYYTRGHCVRVSEAASMIGRELGLPAERAHTLRYAGMLHDVGKLGVPTKVLQKPGKLTEEEFAAIQLHPMRGYEIVREIGFLDEALDGIMHHHERMDGRGYPAGLSGTGIPEFARIIAVADAFDCMTSTRSYRNARSIGEAVAELRNCSGTQFDPAMVNALITAVDRDGWDPPVAVDPPDEDIAEVAQQDHDDPSAPLRITGGTVSDERSGDGRS</sequence>
<dbReference type="Gene3D" id="1.10.3210.10">
    <property type="entry name" value="Hypothetical protein af1432"/>
    <property type="match status" value="1"/>
</dbReference>
<dbReference type="CDD" id="cd00077">
    <property type="entry name" value="HDc"/>
    <property type="match status" value="1"/>
</dbReference>
<keyword evidence="6" id="KW-1185">Reference proteome</keyword>
<organism evidence="5 6">
    <name type="scientific">Haloactinospora alba</name>
    <dbReference type="NCBI Taxonomy" id="405555"/>
    <lineage>
        <taxon>Bacteria</taxon>
        <taxon>Bacillati</taxon>
        <taxon>Actinomycetota</taxon>
        <taxon>Actinomycetes</taxon>
        <taxon>Streptosporangiales</taxon>
        <taxon>Nocardiopsidaceae</taxon>
        <taxon>Haloactinospora</taxon>
    </lineage>
</organism>
<feature type="domain" description="HD-GYP" evidence="4">
    <location>
        <begin position="225"/>
        <end position="420"/>
    </location>
</feature>
<dbReference type="EMBL" id="VFQC01000001">
    <property type="protein sequence ID" value="TQN30517.1"/>
    <property type="molecule type" value="Genomic_DNA"/>
</dbReference>
<feature type="domain" description="HD" evidence="3">
    <location>
        <begin position="247"/>
        <end position="369"/>
    </location>
</feature>
<keyword evidence="2" id="KW-1133">Transmembrane helix</keyword>
<evidence type="ECO:0000256" key="2">
    <source>
        <dbReference type="SAM" id="Phobius"/>
    </source>
</evidence>
<evidence type="ECO:0000313" key="5">
    <source>
        <dbReference type="EMBL" id="TQN30517.1"/>
    </source>
</evidence>
<evidence type="ECO:0000259" key="4">
    <source>
        <dbReference type="PROSITE" id="PS51832"/>
    </source>
</evidence>
<feature type="transmembrane region" description="Helical" evidence="2">
    <location>
        <begin position="184"/>
        <end position="214"/>
    </location>
</feature>
<evidence type="ECO:0000313" key="6">
    <source>
        <dbReference type="Proteomes" id="UP000317422"/>
    </source>
</evidence>
<feature type="transmembrane region" description="Helical" evidence="2">
    <location>
        <begin position="33"/>
        <end position="53"/>
    </location>
</feature>
<proteinExistence type="predicted"/>
<gene>
    <name evidence="5" type="ORF">FHX37_0398</name>
</gene>
<dbReference type="InterPro" id="IPR037522">
    <property type="entry name" value="HD_GYP_dom"/>
</dbReference>
<protein>
    <submittedName>
        <fullName evidence="5">Putative nucleotidyltransferase with HDIG domain</fullName>
    </submittedName>
</protein>
<dbReference type="PROSITE" id="PS51831">
    <property type="entry name" value="HD"/>
    <property type="match status" value="1"/>
</dbReference>
<feature type="region of interest" description="Disordered" evidence="1">
    <location>
        <begin position="430"/>
        <end position="458"/>
    </location>
</feature>
<dbReference type="GO" id="GO:0016740">
    <property type="term" value="F:transferase activity"/>
    <property type="evidence" value="ECO:0007669"/>
    <property type="project" value="UniProtKB-KW"/>
</dbReference>
<dbReference type="PANTHER" id="PTHR45228">
    <property type="entry name" value="CYCLIC DI-GMP PHOSPHODIESTERASE TM_0186-RELATED"/>
    <property type="match status" value="1"/>
</dbReference>
<dbReference type="PANTHER" id="PTHR45228:SF4">
    <property type="entry name" value="LIPOPROTEIN"/>
    <property type="match status" value="1"/>
</dbReference>
<dbReference type="InterPro" id="IPR006674">
    <property type="entry name" value="HD_domain"/>
</dbReference>
<dbReference type="SMART" id="SM00471">
    <property type="entry name" value="HDc"/>
    <property type="match status" value="1"/>
</dbReference>
<dbReference type="PROSITE" id="PS51832">
    <property type="entry name" value="HD_GYP"/>
    <property type="match status" value="1"/>
</dbReference>
<evidence type="ECO:0000256" key="1">
    <source>
        <dbReference type="SAM" id="MobiDB-lite"/>
    </source>
</evidence>
<feature type="transmembrane region" description="Helical" evidence="2">
    <location>
        <begin position="133"/>
        <end position="163"/>
    </location>
</feature>
<keyword evidence="2" id="KW-0812">Transmembrane</keyword>
<feature type="compositionally biased region" description="Basic and acidic residues" evidence="1">
    <location>
        <begin position="449"/>
        <end position="458"/>
    </location>
</feature>
<dbReference type="AlphaFoldDB" id="A0A543NFC5"/>
<evidence type="ECO:0000259" key="3">
    <source>
        <dbReference type="PROSITE" id="PS51831"/>
    </source>
</evidence>